<dbReference type="InterPro" id="IPR002491">
    <property type="entry name" value="ABC_transptr_periplasmic_BD"/>
</dbReference>
<dbReference type="PANTHER" id="PTHR30532">
    <property type="entry name" value="IRON III DICITRATE-BINDING PERIPLASMIC PROTEIN"/>
    <property type="match status" value="1"/>
</dbReference>
<dbReference type="CDD" id="cd01146">
    <property type="entry name" value="FhuD"/>
    <property type="match status" value="1"/>
</dbReference>
<comment type="caution">
    <text evidence="7">The sequence shown here is derived from an EMBL/GenBank/DDBJ whole genome shotgun (WGS) entry which is preliminary data.</text>
</comment>
<dbReference type="SUPFAM" id="SSF53807">
    <property type="entry name" value="Helical backbone' metal receptor"/>
    <property type="match status" value="1"/>
</dbReference>
<dbReference type="GO" id="GO:0030288">
    <property type="term" value="C:outer membrane-bounded periplasmic space"/>
    <property type="evidence" value="ECO:0007669"/>
    <property type="project" value="TreeGrafter"/>
</dbReference>
<comment type="subcellular location">
    <subcellularLocation>
        <location evidence="1">Cell envelope</location>
    </subcellularLocation>
</comment>
<evidence type="ECO:0000313" key="7">
    <source>
        <dbReference type="EMBL" id="MBE9075856.1"/>
    </source>
</evidence>
<proteinExistence type="inferred from homology"/>
<evidence type="ECO:0000256" key="3">
    <source>
        <dbReference type="ARBA" id="ARBA00022448"/>
    </source>
</evidence>
<dbReference type="InterPro" id="IPR051313">
    <property type="entry name" value="Bact_iron-sidero_bind"/>
</dbReference>
<organism evidence="7 8">
    <name type="scientific">Vasconcelosia minhoensis LEGE 07310</name>
    <dbReference type="NCBI Taxonomy" id="915328"/>
    <lineage>
        <taxon>Bacteria</taxon>
        <taxon>Bacillati</taxon>
        <taxon>Cyanobacteriota</taxon>
        <taxon>Cyanophyceae</taxon>
        <taxon>Nodosilineales</taxon>
        <taxon>Cymatolegaceae</taxon>
        <taxon>Vasconcelosia</taxon>
        <taxon>Vasconcelosia minhoensis</taxon>
    </lineage>
</organism>
<keyword evidence="8" id="KW-1185">Reference proteome</keyword>
<evidence type="ECO:0000259" key="6">
    <source>
        <dbReference type="PROSITE" id="PS50983"/>
    </source>
</evidence>
<dbReference type="Pfam" id="PF01497">
    <property type="entry name" value="Peripla_BP_2"/>
    <property type="match status" value="1"/>
</dbReference>
<gene>
    <name evidence="7" type="ORF">IQ241_00835</name>
</gene>
<evidence type="ECO:0000256" key="2">
    <source>
        <dbReference type="ARBA" id="ARBA00008814"/>
    </source>
</evidence>
<name>A0A8J7AKP2_9CYAN</name>
<reference evidence="7" key="1">
    <citation type="submission" date="2020-10" db="EMBL/GenBank/DDBJ databases">
        <authorList>
            <person name="Castelo-Branco R."/>
            <person name="Eusebio N."/>
            <person name="Adriana R."/>
            <person name="Vieira A."/>
            <person name="Brugerolle De Fraissinette N."/>
            <person name="Rezende De Castro R."/>
            <person name="Schneider M.P."/>
            <person name="Vasconcelos V."/>
            <person name="Leao P.N."/>
        </authorList>
    </citation>
    <scope>NUCLEOTIDE SEQUENCE</scope>
    <source>
        <strain evidence="7">LEGE 07310</strain>
    </source>
</reference>
<evidence type="ECO:0000256" key="1">
    <source>
        <dbReference type="ARBA" id="ARBA00004196"/>
    </source>
</evidence>
<sequence length="344" mass="38406">MRKTERFFQSVLLFILIVFLSWSCSGNSPPMQPEATSPVSANCRMIAHAKGQTEICGVPRQVAALSPYILDMMLSLGVEPAGYSAADVTSDLLRQSKFDQPSQQIPYLGSRITTQPVNLGDRHSPSLEALAQLDPDVILGEDWQGSQSQYELLSQIAPTVLVDDEAGGWQQSIRVVAQVLDRAAQLEQTMAEYEAHIAEVRQQLAPVTEKYPRVLLLSSGNLKREIRTYYCSEFSRLLKALGFQLVRQKGNSPECSSQLSVEVLPQLNADIIMVVAYDETEQGDDQGWQARRREWSKIPTLQQIPVTRAGRVYFIDARLSTMRGPLAANVILELYLDRLAPLIR</sequence>
<dbReference type="EMBL" id="JADEXG010000001">
    <property type="protein sequence ID" value="MBE9075856.1"/>
    <property type="molecule type" value="Genomic_DNA"/>
</dbReference>
<keyword evidence="3" id="KW-0813">Transport</keyword>
<feature type="domain" description="Fe/B12 periplasmic-binding" evidence="6">
    <location>
        <begin position="61"/>
        <end position="343"/>
    </location>
</feature>
<evidence type="ECO:0000313" key="8">
    <source>
        <dbReference type="Proteomes" id="UP000636505"/>
    </source>
</evidence>
<evidence type="ECO:0000256" key="4">
    <source>
        <dbReference type="ARBA" id="ARBA00022729"/>
    </source>
</evidence>
<dbReference type="PROSITE" id="PS50983">
    <property type="entry name" value="FE_B12_PBP"/>
    <property type="match status" value="1"/>
</dbReference>
<accession>A0A8J7AKP2</accession>
<protein>
    <submittedName>
        <fullName evidence="7">Iron-siderophore ABC transporter substrate-binding protein</fullName>
    </submittedName>
</protein>
<dbReference type="GO" id="GO:1901678">
    <property type="term" value="P:iron coordination entity transport"/>
    <property type="evidence" value="ECO:0007669"/>
    <property type="project" value="UniProtKB-ARBA"/>
</dbReference>
<dbReference type="AlphaFoldDB" id="A0A8J7AKP2"/>
<dbReference type="RefSeq" id="WP_193904505.1">
    <property type="nucleotide sequence ID" value="NZ_JADEXG010000001.1"/>
</dbReference>
<dbReference type="Proteomes" id="UP000636505">
    <property type="component" value="Unassembled WGS sequence"/>
</dbReference>
<keyword evidence="5" id="KW-0175">Coiled coil</keyword>
<comment type="similarity">
    <text evidence="2">Belongs to the bacterial solute-binding protein 8 family.</text>
</comment>
<keyword evidence="4" id="KW-0732">Signal</keyword>
<evidence type="ECO:0000256" key="5">
    <source>
        <dbReference type="SAM" id="Coils"/>
    </source>
</evidence>
<dbReference type="Gene3D" id="3.40.50.1980">
    <property type="entry name" value="Nitrogenase molybdenum iron protein domain"/>
    <property type="match status" value="2"/>
</dbReference>
<dbReference type="PANTHER" id="PTHR30532:SF24">
    <property type="entry name" value="FERRIC ENTEROBACTIN-BINDING PERIPLASMIC PROTEIN FEPB"/>
    <property type="match status" value="1"/>
</dbReference>
<feature type="coiled-coil region" evidence="5">
    <location>
        <begin position="176"/>
        <end position="203"/>
    </location>
</feature>